<organism evidence="7 8">
    <name type="scientific">Physcomitrium patens</name>
    <name type="common">Spreading-leaved earth moss</name>
    <name type="synonym">Physcomitrella patens</name>
    <dbReference type="NCBI Taxonomy" id="3218"/>
    <lineage>
        <taxon>Eukaryota</taxon>
        <taxon>Viridiplantae</taxon>
        <taxon>Streptophyta</taxon>
        <taxon>Embryophyta</taxon>
        <taxon>Bryophyta</taxon>
        <taxon>Bryophytina</taxon>
        <taxon>Bryopsida</taxon>
        <taxon>Funariidae</taxon>
        <taxon>Funariales</taxon>
        <taxon>Funariaceae</taxon>
        <taxon>Physcomitrium</taxon>
    </lineage>
</organism>
<keyword evidence="8" id="KW-1185">Reference proteome</keyword>
<evidence type="ECO:0000256" key="4">
    <source>
        <dbReference type="ARBA" id="ARBA00023242"/>
    </source>
</evidence>
<accession>A0A7I4E5R7</accession>
<dbReference type="EMBL" id="ABEU02000007">
    <property type="status" value="NOT_ANNOTATED_CDS"/>
    <property type="molecule type" value="Genomic_DNA"/>
</dbReference>
<evidence type="ECO:0000313" key="7">
    <source>
        <dbReference type="EnsemblPlants" id="Pp3c7_18900V3.4"/>
    </source>
</evidence>
<dbReference type="InterPro" id="IPR012976">
    <property type="entry name" value="NOSIC"/>
</dbReference>
<sequence length="324" mass="36047">MLALFETPAGFALFKVLNEGKLDELYREFETPDLARKTVKLKAFDKFENTTDALNAASYLVDSKLPKGLYKFLKKECQGETLAIADSKLGKVISDKLEINCQQCSRGGADEGLEGHDMAPMSLGLSHSLSRYKLKFSPDKVDTMIVQTIGLLDDLDKELNTYAMRVREWYGWHFPELAKIVQANVQYAKLVKLMGGRTNTADLDFSGILQEEVESEMKEAAVISMGTEVRARSGASYRTNYRGYTPSNEEKEIESCYTNSLRHTATVAVAVAVTPKLTKSGKKKRKAEAEAVAEATVEATNGTEKKKKKKKEQGRVSIEVALYK</sequence>
<evidence type="ECO:0000256" key="3">
    <source>
        <dbReference type="ARBA" id="ARBA00022517"/>
    </source>
</evidence>
<name>A0A7I4E5R7_PHYPA</name>
<dbReference type="OMA" id="SHMNAIT"/>
<dbReference type="InterPro" id="IPR045056">
    <property type="entry name" value="Nop56/Nop58"/>
</dbReference>
<comment type="similarity">
    <text evidence="2">Belongs to the NOP5/NOP56 family.</text>
</comment>
<evidence type="ECO:0000256" key="1">
    <source>
        <dbReference type="ARBA" id="ARBA00004604"/>
    </source>
</evidence>
<dbReference type="GO" id="GO:0031428">
    <property type="term" value="C:box C/D methylation guide snoRNP complex"/>
    <property type="evidence" value="ECO:0000318"/>
    <property type="project" value="GO_Central"/>
</dbReference>
<evidence type="ECO:0000259" key="6">
    <source>
        <dbReference type="SMART" id="SM00931"/>
    </source>
</evidence>
<dbReference type="PANTHER" id="PTHR10894:SF1">
    <property type="entry name" value="NUCLEOLAR PROTEIN 58"/>
    <property type="match status" value="1"/>
</dbReference>
<dbReference type="AlphaFoldDB" id="A0A7I4E5R7"/>
<dbReference type="Pfam" id="PF08156">
    <property type="entry name" value="NOP5NT"/>
    <property type="match status" value="1"/>
</dbReference>
<evidence type="ECO:0000256" key="5">
    <source>
        <dbReference type="SAM" id="MobiDB-lite"/>
    </source>
</evidence>
<keyword evidence="4" id="KW-0539">Nucleus</keyword>
<protein>
    <recommendedName>
        <fullName evidence="6">NOSIC domain-containing protein</fullName>
    </recommendedName>
</protein>
<evidence type="ECO:0000256" key="2">
    <source>
        <dbReference type="ARBA" id="ARBA00009211"/>
    </source>
</evidence>
<dbReference type="GO" id="GO:0042254">
    <property type="term" value="P:ribosome biogenesis"/>
    <property type="evidence" value="ECO:0007669"/>
    <property type="project" value="UniProtKB-KW"/>
</dbReference>
<reference evidence="7" key="3">
    <citation type="submission" date="2020-12" db="UniProtKB">
        <authorList>
            <consortium name="EnsemblPlants"/>
        </authorList>
    </citation>
    <scope>IDENTIFICATION</scope>
</reference>
<dbReference type="EnsemblPlants" id="Pp3c7_18900V3.4">
    <property type="protein sequence ID" value="Pp3c7_18900V3.4"/>
    <property type="gene ID" value="Pp3c7_18900"/>
</dbReference>
<dbReference type="Pfam" id="PF01798">
    <property type="entry name" value="Nop"/>
    <property type="match status" value="1"/>
</dbReference>
<dbReference type="GO" id="GO:0032040">
    <property type="term" value="C:small-subunit processome"/>
    <property type="evidence" value="ECO:0000318"/>
    <property type="project" value="GO_Central"/>
</dbReference>
<feature type="region of interest" description="Disordered" evidence="5">
    <location>
        <begin position="293"/>
        <end position="315"/>
    </location>
</feature>
<dbReference type="Proteomes" id="UP000006727">
    <property type="component" value="Chromosome 7"/>
</dbReference>
<reference evidence="7 8" key="2">
    <citation type="journal article" date="2018" name="Plant J.">
        <title>The Physcomitrella patens chromosome-scale assembly reveals moss genome structure and evolution.</title>
        <authorList>
            <person name="Lang D."/>
            <person name="Ullrich K.K."/>
            <person name="Murat F."/>
            <person name="Fuchs J."/>
            <person name="Jenkins J."/>
            <person name="Haas F.B."/>
            <person name="Piednoel M."/>
            <person name="Gundlach H."/>
            <person name="Van Bel M."/>
            <person name="Meyberg R."/>
            <person name="Vives C."/>
            <person name="Morata J."/>
            <person name="Symeonidi A."/>
            <person name="Hiss M."/>
            <person name="Muchero W."/>
            <person name="Kamisugi Y."/>
            <person name="Saleh O."/>
            <person name="Blanc G."/>
            <person name="Decker E.L."/>
            <person name="van Gessel N."/>
            <person name="Grimwood J."/>
            <person name="Hayes R.D."/>
            <person name="Graham S.W."/>
            <person name="Gunter L.E."/>
            <person name="McDaniel S.F."/>
            <person name="Hoernstein S.N.W."/>
            <person name="Larsson A."/>
            <person name="Li F.W."/>
            <person name="Perroud P.F."/>
            <person name="Phillips J."/>
            <person name="Ranjan P."/>
            <person name="Rokshar D.S."/>
            <person name="Rothfels C.J."/>
            <person name="Schneider L."/>
            <person name="Shu S."/>
            <person name="Stevenson D.W."/>
            <person name="Thummler F."/>
            <person name="Tillich M."/>
            <person name="Villarreal Aguilar J.C."/>
            <person name="Widiez T."/>
            <person name="Wong G.K."/>
            <person name="Wymore A."/>
            <person name="Zhang Y."/>
            <person name="Zimmer A.D."/>
            <person name="Quatrano R.S."/>
            <person name="Mayer K.F.X."/>
            <person name="Goodstein D."/>
            <person name="Casacuberta J.M."/>
            <person name="Vandepoele K."/>
            <person name="Reski R."/>
            <person name="Cuming A.C."/>
            <person name="Tuskan G.A."/>
            <person name="Maumus F."/>
            <person name="Salse J."/>
            <person name="Schmutz J."/>
            <person name="Rensing S.A."/>
        </authorList>
    </citation>
    <scope>NUCLEOTIDE SEQUENCE [LARGE SCALE GENOMIC DNA]</scope>
    <source>
        <strain evidence="7 8">cv. Gransden 2004</strain>
    </source>
</reference>
<dbReference type="SUPFAM" id="SSF89124">
    <property type="entry name" value="Nop domain"/>
    <property type="match status" value="1"/>
</dbReference>
<comment type="subcellular location">
    <subcellularLocation>
        <location evidence="1">Nucleus</location>
        <location evidence="1">Nucleolus</location>
    </subcellularLocation>
</comment>
<evidence type="ECO:0000313" key="8">
    <source>
        <dbReference type="Proteomes" id="UP000006727"/>
    </source>
</evidence>
<keyword evidence="3" id="KW-0690">Ribosome biogenesis</keyword>
<dbReference type="InParanoid" id="A0A7I4E5R7"/>
<proteinExistence type="inferred from homology"/>
<dbReference type="InterPro" id="IPR036070">
    <property type="entry name" value="Nop_dom_sf"/>
</dbReference>
<dbReference type="PANTHER" id="PTHR10894">
    <property type="entry name" value="NUCLEOLAR PROTEIN 5 NUCLEOLAR PROTEIN NOP5 NOP58"/>
    <property type="match status" value="1"/>
</dbReference>
<dbReference type="SMART" id="SM00931">
    <property type="entry name" value="NOSIC"/>
    <property type="match status" value="1"/>
</dbReference>
<dbReference type="InterPro" id="IPR012974">
    <property type="entry name" value="NOP58/56_N"/>
</dbReference>
<dbReference type="InterPro" id="IPR002687">
    <property type="entry name" value="Nop_dom"/>
</dbReference>
<dbReference type="GO" id="GO:0030515">
    <property type="term" value="F:snoRNA binding"/>
    <property type="evidence" value="ECO:0000318"/>
    <property type="project" value="GO_Central"/>
</dbReference>
<reference evidence="7 8" key="1">
    <citation type="journal article" date="2008" name="Science">
        <title>The Physcomitrella genome reveals evolutionary insights into the conquest of land by plants.</title>
        <authorList>
            <person name="Rensing S."/>
            <person name="Lang D."/>
            <person name="Zimmer A."/>
            <person name="Terry A."/>
            <person name="Salamov A."/>
            <person name="Shapiro H."/>
            <person name="Nishiyama T."/>
            <person name="Perroud P.-F."/>
            <person name="Lindquist E."/>
            <person name="Kamisugi Y."/>
            <person name="Tanahashi T."/>
            <person name="Sakakibara K."/>
            <person name="Fujita T."/>
            <person name="Oishi K."/>
            <person name="Shin-I T."/>
            <person name="Kuroki Y."/>
            <person name="Toyoda A."/>
            <person name="Suzuki Y."/>
            <person name="Hashimoto A."/>
            <person name="Yamaguchi K."/>
            <person name="Sugano A."/>
            <person name="Kohara Y."/>
            <person name="Fujiyama A."/>
            <person name="Anterola A."/>
            <person name="Aoki S."/>
            <person name="Ashton N."/>
            <person name="Barbazuk W.B."/>
            <person name="Barker E."/>
            <person name="Bennetzen J."/>
            <person name="Bezanilla M."/>
            <person name="Blankenship R."/>
            <person name="Cho S.H."/>
            <person name="Dutcher S."/>
            <person name="Estelle M."/>
            <person name="Fawcett J.A."/>
            <person name="Gundlach H."/>
            <person name="Hanada K."/>
            <person name="Heyl A."/>
            <person name="Hicks K.A."/>
            <person name="Hugh J."/>
            <person name="Lohr M."/>
            <person name="Mayer K."/>
            <person name="Melkozernov A."/>
            <person name="Murata T."/>
            <person name="Nelson D."/>
            <person name="Pils B."/>
            <person name="Prigge M."/>
            <person name="Reiss B."/>
            <person name="Renner T."/>
            <person name="Rombauts S."/>
            <person name="Rushton P."/>
            <person name="Sanderfoot A."/>
            <person name="Schween G."/>
            <person name="Shiu S.-H."/>
            <person name="Stueber K."/>
            <person name="Theodoulou F.L."/>
            <person name="Tu H."/>
            <person name="Van de Peer Y."/>
            <person name="Verrier P.J."/>
            <person name="Waters E."/>
            <person name="Wood A."/>
            <person name="Yang L."/>
            <person name="Cove D."/>
            <person name="Cuming A."/>
            <person name="Hasebe M."/>
            <person name="Lucas S."/>
            <person name="Mishler D.B."/>
            <person name="Reski R."/>
            <person name="Grigoriev I."/>
            <person name="Quatrano R.S."/>
            <person name="Boore J.L."/>
        </authorList>
    </citation>
    <scope>NUCLEOTIDE SEQUENCE [LARGE SCALE GENOMIC DNA]</scope>
    <source>
        <strain evidence="7 8">cv. Gransden 2004</strain>
    </source>
</reference>
<feature type="domain" description="NOSIC" evidence="6">
    <location>
        <begin position="144"/>
        <end position="196"/>
    </location>
</feature>
<dbReference type="Gene3D" id="1.10.287.4070">
    <property type="match status" value="1"/>
</dbReference>
<dbReference type="Gramene" id="Pp3c7_18900V3.4">
    <property type="protein sequence ID" value="Pp3c7_18900V3.4"/>
    <property type="gene ID" value="Pp3c7_18900"/>
</dbReference>